<comment type="subcellular location">
    <subcellularLocation>
        <location evidence="1">Membrane</location>
        <topology evidence="1">Multi-pass membrane protein</topology>
    </subcellularLocation>
</comment>
<dbReference type="EC" id="7.1.1.9" evidence="3"/>
<evidence type="ECO:0000256" key="10">
    <source>
        <dbReference type="ARBA" id="ARBA00023136"/>
    </source>
</evidence>
<keyword evidence="17" id="KW-1185">Reference proteome</keyword>
<dbReference type="PANTHER" id="PTHR22888">
    <property type="entry name" value="CYTOCHROME C OXIDASE, SUBUNIT II"/>
    <property type="match status" value="1"/>
</dbReference>
<comment type="caution">
    <text evidence="16">The sequence shown here is derived from an EMBL/GenBank/DDBJ whole genome shotgun (WGS) entry which is preliminary data.</text>
</comment>
<dbReference type="Pfam" id="PF02790">
    <property type="entry name" value="COX2_TM"/>
    <property type="match status" value="1"/>
</dbReference>
<evidence type="ECO:0000313" key="16">
    <source>
        <dbReference type="EMBL" id="GGG36168.1"/>
    </source>
</evidence>
<dbReference type="InterPro" id="IPR002429">
    <property type="entry name" value="CcO_II-like_C"/>
</dbReference>
<dbReference type="InterPro" id="IPR036257">
    <property type="entry name" value="Cyt_c_oxidase_su2_TM_sf"/>
</dbReference>
<evidence type="ECO:0000256" key="5">
    <source>
        <dbReference type="ARBA" id="ARBA00022660"/>
    </source>
</evidence>
<keyword evidence="9 13" id="KW-1133">Transmembrane helix</keyword>
<protein>
    <recommendedName>
        <fullName evidence="3">cytochrome-c oxidase</fullName>
        <ecNumber evidence="3">7.1.1.9</ecNumber>
    </recommendedName>
    <alternativeName>
        <fullName evidence="11">Cytochrome c oxidase polypeptide II</fullName>
    </alternativeName>
</protein>
<evidence type="ECO:0000256" key="2">
    <source>
        <dbReference type="ARBA" id="ARBA00007866"/>
    </source>
</evidence>
<dbReference type="PROSITE" id="PS50999">
    <property type="entry name" value="COX2_TM"/>
    <property type="match status" value="1"/>
</dbReference>
<evidence type="ECO:0000259" key="15">
    <source>
        <dbReference type="PROSITE" id="PS50999"/>
    </source>
</evidence>
<evidence type="ECO:0000256" key="4">
    <source>
        <dbReference type="ARBA" id="ARBA00022448"/>
    </source>
</evidence>
<gene>
    <name evidence="16" type="primary">ctaC</name>
    <name evidence="16" type="ORF">GCM10011532_19810</name>
</gene>
<keyword evidence="5" id="KW-0679">Respiratory chain</keyword>
<dbReference type="PANTHER" id="PTHR22888:SF9">
    <property type="entry name" value="CYTOCHROME C OXIDASE SUBUNIT 2"/>
    <property type="match status" value="1"/>
</dbReference>
<dbReference type="SUPFAM" id="SSF81464">
    <property type="entry name" value="Cytochrome c oxidase subunit II-like, transmembrane region"/>
    <property type="match status" value="1"/>
</dbReference>
<feature type="transmembrane region" description="Helical" evidence="13">
    <location>
        <begin position="131"/>
        <end position="151"/>
    </location>
</feature>
<dbReference type="InterPro" id="IPR045187">
    <property type="entry name" value="CcO_II"/>
</dbReference>
<evidence type="ECO:0000313" key="17">
    <source>
        <dbReference type="Proteomes" id="UP000605733"/>
    </source>
</evidence>
<feature type="transmembrane region" description="Helical" evidence="13">
    <location>
        <begin position="87"/>
        <end position="111"/>
    </location>
</feature>
<accession>A0ABQ1WN54</accession>
<keyword evidence="10 13" id="KW-0472">Membrane</keyword>
<feature type="domain" description="Cytochrome oxidase subunit II copper A binding" evidence="14">
    <location>
        <begin position="163"/>
        <end position="343"/>
    </location>
</feature>
<feature type="region of interest" description="Disordered" evidence="12">
    <location>
        <begin position="345"/>
        <end position="395"/>
    </location>
</feature>
<feature type="domain" description="Cytochrome oxidase subunit II transmembrane region profile" evidence="15">
    <location>
        <begin position="65"/>
        <end position="160"/>
    </location>
</feature>
<evidence type="ECO:0000256" key="6">
    <source>
        <dbReference type="ARBA" id="ARBA00022692"/>
    </source>
</evidence>
<keyword evidence="7" id="KW-1278">Translocase</keyword>
<organism evidence="16 17">
    <name type="scientific">Christiangramia forsetii</name>
    <dbReference type="NCBI Taxonomy" id="411153"/>
    <lineage>
        <taxon>Bacteria</taxon>
        <taxon>Pseudomonadati</taxon>
        <taxon>Bacteroidota</taxon>
        <taxon>Flavobacteriia</taxon>
        <taxon>Flavobacteriales</taxon>
        <taxon>Flavobacteriaceae</taxon>
        <taxon>Christiangramia</taxon>
    </lineage>
</organism>
<keyword evidence="8" id="KW-0249">Electron transport</keyword>
<dbReference type="InterPro" id="IPR008972">
    <property type="entry name" value="Cupredoxin"/>
</dbReference>
<feature type="compositionally biased region" description="Acidic residues" evidence="12">
    <location>
        <begin position="360"/>
        <end position="383"/>
    </location>
</feature>
<keyword evidence="4" id="KW-0813">Transport</keyword>
<dbReference type="InterPro" id="IPR011759">
    <property type="entry name" value="Cyt_c_oxidase_su2_TM_dom"/>
</dbReference>
<dbReference type="SUPFAM" id="SSF49503">
    <property type="entry name" value="Cupredoxins"/>
    <property type="match status" value="1"/>
</dbReference>
<keyword evidence="6 13" id="KW-0812">Transmembrane</keyword>
<evidence type="ECO:0000256" key="8">
    <source>
        <dbReference type="ARBA" id="ARBA00022982"/>
    </source>
</evidence>
<comment type="similarity">
    <text evidence="2">Belongs to the cytochrome c oxidase subunit 2 family.</text>
</comment>
<evidence type="ECO:0000256" key="12">
    <source>
        <dbReference type="SAM" id="MobiDB-lite"/>
    </source>
</evidence>
<feature type="transmembrane region" description="Helical" evidence="13">
    <location>
        <begin position="47"/>
        <end position="66"/>
    </location>
</feature>
<evidence type="ECO:0000256" key="9">
    <source>
        <dbReference type="ARBA" id="ARBA00022989"/>
    </source>
</evidence>
<evidence type="ECO:0000256" key="11">
    <source>
        <dbReference type="ARBA" id="ARBA00031389"/>
    </source>
</evidence>
<name>A0ABQ1WN54_9FLAO</name>
<dbReference type="EMBL" id="BMIX01000003">
    <property type="protein sequence ID" value="GGG36168.1"/>
    <property type="molecule type" value="Genomic_DNA"/>
</dbReference>
<evidence type="ECO:0000256" key="7">
    <source>
        <dbReference type="ARBA" id="ARBA00022967"/>
    </source>
</evidence>
<dbReference type="Gene3D" id="1.10.287.90">
    <property type="match status" value="1"/>
</dbReference>
<proteinExistence type="inferred from homology"/>
<evidence type="ECO:0000256" key="13">
    <source>
        <dbReference type="SAM" id="Phobius"/>
    </source>
</evidence>
<dbReference type="RefSeq" id="WP_011708092.1">
    <property type="nucleotide sequence ID" value="NZ_BMIX01000003.1"/>
</dbReference>
<evidence type="ECO:0000256" key="3">
    <source>
        <dbReference type="ARBA" id="ARBA00012949"/>
    </source>
</evidence>
<evidence type="ECO:0000259" key="14">
    <source>
        <dbReference type="PROSITE" id="PS50857"/>
    </source>
</evidence>
<dbReference type="PROSITE" id="PS50857">
    <property type="entry name" value="COX2_CUA"/>
    <property type="match status" value="1"/>
</dbReference>
<sequence length="395" mass="45524">MTVFLVIIVLALLAVTGWQISKIFQLSKRPDADTSEVANEKDNKLHGILNLVFVIFLYVITIYCFWEYGRFYLPEAASDHGSEYDTLMFISIALIMVVQVITQGLLHYFAYRYKGTKTRRALFYADNDKLEFIWTIIPVIVLAGLIIYGLFTWSDIMNINEEEDPMVIELYAYQFDWRARYSGEDNTLGKANVRFIEGLNQLGVDESDSYGDDDKIVTELHLPVGQPVVFKFRSQDVLHSAYFPFFRAQMNVVPGMITQFGFTPTITSEEMRESEYMVDKVKSVNEERNERNKELLAQGEPTLDSYEFDYFLLCNKICGQAHYNMQMKIIVESEEDFKAWMEEQPTFGSTMEDQNKDADSTEDTNSDEEESSQEENGTDEPQESDAVAVVDNEQN</sequence>
<reference evidence="17" key="1">
    <citation type="journal article" date="2019" name="Int. J. Syst. Evol. Microbiol.">
        <title>The Global Catalogue of Microorganisms (GCM) 10K type strain sequencing project: providing services to taxonomists for standard genome sequencing and annotation.</title>
        <authorList>
            <consortium name="The Broad Institute Genomics Platform"/>
            <consortium name="The Broad Institute Genome Sequencing Center for Infectious Disease"/>
            <person name="Wu L."/>
            <person name="Ma J."/>
        </authorList>
    </citation>
    <scope>NUCLEOTIDE SEQUENCE [LARGE SCALE GENOMIC DNA]</scope>
    <source>
        <strain evidence="17">CGMCC 1.15422</strain>
    </source>
</reference>
<dbReference type="Gene3D" id="2.60.40.420">
    <property type="entry name" value="Cupredoxins - blue copper proteins"/>
    <property type="match status" value="1"/>
</dbReference>
<dbReference type="Proteomes" id="UP000605733">
    <property type="component" value="Unassembled WGS sequence"/>
</dbReference>
<evidence type="ECO:0000256" key="1">
    <source>
        <dbReference type="ARBA" id="ARBA00004141"/>
    </source>
</evidence>